<dbReference type="Proteomes" id="UP000036947">
    <property type="component" value="Unassembled WGS sequence"/>
</dbReference>
<protein>
    <submittedName>
        <fullName evidence="2">Uncharacterized protein</fullName>
    </submittedName>
</protein>
<dbReference type="OrthoDB" id="447346at2759"/>
<reference evidence="2 3" key="1">
    <citation type="journal article" date="2015" name="BMC Genomics">
        <title>The genome of the truffle-parasite Tolypocladium ophioglossoides and the evolution of antifungal peptaibiotics.</title>
        <authorList>
            <person name="Quandt C.A."/>
            <person name="Bushley K.E."/>
            <person name="Spatafora J.W."/>
        </authorList>
    </citation>
    <scope>NUCLEOTIDE SEQUENCE [LARGE SCALE GENOMIC DNA]</scope>
    <source>
        <strain evidence="2 3">CBS 100239</strain>
    </source>
</reference>
<evidence type="ECO:0000313" key="2">
    <source>
        <dbReference type="EMBL" id="KND86771.1"/>
    </source>
</evidence>
<dbReference type="EMBL" id="LFRF01000049">
    <property type="protein sequence ID" value="KND86771.1"/>
    <property type="molecule type" value="Genomic_DNA"/>
</dbReference>
<keyword evidence="3" id="KW-1185">Reference proteome</keyword>
<organism evidence="2 3">
    <name type="scientific">Tolypocladium ophioglossoides (strain CBS 100239)</name>
    <name type="common">Snaketongue truffleclub</name>
    <name type="synonym">Elaphocordyceps ophioglossoides</name>
    <dbReference type="NCBI Taxonomy" id="1163406"/>
    <lineage>
        <taxon>Eukaryota</taxon>
        <taxon>Fungi</taxon>
        <taxon>Dikarya</taxon>
        <taxon>Ascomycota</taxon>
        <taxon>Pezizomycotina</taxon>
        <taxon>Sordariomycetes</taxon>
        <taxon>Hypocreomycetidae</taxon>
        <taxon>Hypocreales</taxon>
        <taxon>Ophiocordycipitaceae</taxon>
        <taxon>Tolypocladium</taxon>
    </lineage>
</organism>
<comment type="caution">
    <text evidence="2">The sequence shown here is derived from an EMBL/GenBank/DDBJ whole genome shotgun (WGS) entry which is preliminary data.</text>
</comment>
<feature type="region of interest" description="Disordered" evidence="1">
    <location>
        <begin position="1"/>
        <end position="23"/>
    </location>
</feature>
<gene>
    <name evidence="2" type="ORF">TOPH_08619</name>
</gene>
<proteinExistence type="predicted"/>
<evidence type="ECO:0000313" key="3">
    <source>
        <dbReference type="Proteomes" id="UP000036947"/>
    </source>
</evidence>
<evidence type="ECO:0000256" key="1">
    <source>
        <dbReference type="SAM" id="MobiDB-lite"/>
    </source>
</evidence>
<accession>A0A0L0MYB5</accession>
<name>A0A0L0MYB5_TOLOC</name>
<sequence length="76" mass="8298">MKDIDASQAETEEAETTPCNDELMGTVDYGKLDDVSPSLVTLCVGECNETLDKVKAYDGKMQWSLCPPYQYGGKGN</sequence>
<dbReference type="AlphaFoldDB" id="A0A0L0MYB5"/>